<dbReference type="SUPFAM" id="SSF52777">
    <property type="entry name" value="CoA-dependent acyltransferases"/>
    <property type="match status" value="1"/>
</dbReference>
<gene>
    <name evidence="8" type="ORF">DFJ64_3552</name>
</gene>
<keyword evidence="8" id="KW-0012">Acyltransferase</keyword>
<dbReference type="InterPro" id="IPR050519">
    <property type="entry name" value="Glycosyltransf_28_UgtP"/>
</dbReference>
<evidence type="ECO:0000256" key="2">
    <source>
        <dbReference type="ARBA" id="ARBA00022676"/>
    </source>
</evidence>
<evidence type="ECO:0000259" key="7">
    <source>
        <dbReference type="Pfam" id="PF06974"/>
    </source>
</evidence>
<dbReference type="PANTHER" id="PTHR43025:SF3">
    <property type="entry name" value="MONOGALACTOSYLDIACYLGLYCEROL SYNTHASE 1, CHLOROPLASTIC"/>
    <property type="match status" value="1"/>
</dbReference>
<dbReference type="InterPro" id="IPR023213">
    <property type="entry name" value="CAT-like_dom_sf"/>
</dbReference>
<evidence type="ECO:0000256" key="3">
    <source>
        <dbReference type="ARBA" id="ARBA00022679"/>
    </source>
</evidence>
<sequence>MVGVARSLPSTARPRILVVSARIGGGHDAAARALIEAVRQRWPRAHIRWVDTLDAMGPGVGPAFCWTYATSVEHAPWLYELFYAATWHVGWFRRASKRFTGSWAGRRLAPEIDAFAPELILSTYPLGSGGLAWLRRHRGLTVPTLAWVTDFAPHPFWVYGDLDLTLVLHEVAVPVARIAEPSTNVAVSALPVQRDFRPGDQVAARRRYGLPSDAFVVLLSCGTFAFGVRESVVRALLDVDDRVHVVVACGRNRAALARLERLRVRLRHRDAHEGGHLRPAWRRLLPLGWTDDMAGVNQAADVVVTNAGGATALEAIATGRRVLMLDPIPAHGTANASLMAVAGLAEVCRSPAELAARVRTLVDEAGAEAPGLAAREPLPGQDLAGQVVELATNAVAASTVDPGELEVGTPGPVWPMRPQDAFFTRAERDGEPQELGVVLELEPPESGPPVDLDVLVRLFTERLPHLPPLRRQPMRRGAKLGWSPCVDVDVRAHLAERVVHSPEEAAEAIDAFWSTPIPRDRPLWQALLVRPPADGGYQLALKLHHSVGDGLSALGLLENLWDAEADPSRGAHAGDHIERGERGRIRPHGARRARGGLGEYGGLRTALQTLRGLARLAVQGGAPAHPLNRVASTPDGSQTEPSAASRTVVAAALAADELRRTARRHGVRTFELALAVMGEVVDRMLRPAGLLAPGRPLRAFVPLTVRPRTPWRVFGNWTTAVTVELPTGPLAPAERLARIRTGLHRGVARGEPVAAAFVTGLAGHLPAAAHAWFARHTYTSRFLNLVVTYLPGPRETRRLAGAKVRAIYPVAPLTRGVPLTIGMVTTGTTAGIGLLADRRLGLDAKTLTATVRDVMQDFAEG</sequence>
<keyword evidence="3 8" id="KW-0808">Transferase</keyword>
<name>A0A3D9V8I3_THECX</name>
<evidence type="ECO:0000256" key="1">
    <source>
        <dbReference type="ARBA" id="ARBA00006962"/>
    </source>
</evidence>
<protein>
    <submittedName>
        <fullName evidence="8">WS/DGAT/MGAT family acyltransferase</fullName>
    </submittedName>
</protein>
<feature type="compositionally biased region" description="Basic residues" evidence="4">
    <location>
        <begin position="585"/>
        <end position="594"/>
    </location>
</feature>
<proteinExistence type="inferred from homology"/>
<dbReference type="Pfam" id="PF06974">
    <property type="entry name" value="WS_DGAT_C"/>
    <property type="match status" value="1"/>
</dbReference>
<keyword evidence="2" id="KW-0328">Glycosyltransferase</keyword>
<dbReference type="Proteomes" id="UP000256485">
    <property type="component" value="Unassembled WGS sequence"/>
</dbReference>
<evidence type="ECO:0000256" key="4">
    <source>
        <dbReference type="SAM" id="MobiDB-lite"/>
    </source>
</evidence>
<evidence type="ECO:0000313" key="9">
    <source>
        <dbReference type="Proteomes" id="UP000256485"/>
    </source>
</evidence>
<dbReference type="Pfam" id="PF03007">
    <property type="entry name" value="WS_DGAT_cat"/>
    <property type="match status" value="1"/>
</dbReference>
<dbReference type="EMBL" id="QTUC01000001">
    <property type="protein sequence ID" value="REF38082.1"/>
    <property type="molecule type" value="Genomic_DNA"/>
</dbReference>
<dbReference type="GO" id="GO:0009247">
    <property type="term" value="P:glycolipid biosynthetic process"/>
    <property type="evidence" value="ECO:0007669"/>
    <property type="project" value="InterPro"/>
</dbReference>
<organism evidence="8 9">
    <name type="scientific">Thermasporomyces composti</name>
    <dbReference type="NCBI Taxonomy" id="696763"/>
    <lineage>
        <taxon>Bacteria</taxon>
        <taxon>Bacillati</taxon>
        <taxon>Actinomycetota</taxon>
        <taxon>Actinomycetes</taxon>
        <taxon>Propionibacteriales</taxon>
        <taxon>Nocardioidaceae</taxon>
        <taxon>Thermasporomyces</taxon>
    </lineage>
</organism>
<dbReference type="GO" id="GO:0016020">
    <property type="term" value="C:membrane"/>
    <property type="evidence" value="ECO:0007669"/>
    <property type="project" value="GOC"/>
</dbReference>
<dbReference type="GO" id="GO:0004144">
    <property type="term" value="F:diacylglycerol O-acyltransferase activity"/>
    <property type="evidence" value="ECO:0007669"/>
    <property type="project" value="InterPro"/>
</dbReference>
<feature type="domain" description="O-acyltransferase WSD1-like N-terminal" evidence="5">
    <location>
        <begin position="416"/>
        <end position="667"/>
    </location>
</feature>
<feature type="domain" description="O-acyltransferase WSD1 C-terminal" evidence="7">
    <location>
        <begin position="715"/>
        <end position="855"/>
    </location>
</feature>
<feature type="region of interest" description="Disordered" evidence="4">
    <location>
        <begin position="568"/>
        <end position="597"/>
    </location>
</feature>
<dbReference type="AlphaFoldDB" id="A0A3D9V8I3"/>
<dbReference type="SUPFAM" id="SSF53756">
    <property type="entry name" value="UDP-Glycosyltransferase/glycogen phosphorylase"/>
    <property type="match status" value="1"/>
</dbReference>
<dbReference type="Gene3D" id="3.30.559.10">
    <property type="entry name" value="Chloramphenicol acetyltransferase-like domain"/>
    <property type="match status" value="1"/>
</dbReference>
<keyword evidence="9" id="KW-1185">Reference proteome</keyword>
<comment type="similarity">
    <text evidence="1">Belongs to the glycosyltransferase 28 family.</text>
</comment>
<dbReference type="Gene3D" id="3.40.50.2000">
    <property type="entry name" value="Glycogen Phosphorylase B"/>
    <property type="match status" value="1"/>
</dbReference>
<evidence type="ECO:0000313" key="8">
    <source>
        <dbReference type="EMBL" id="REF38082.1"/>
    </source>
</evidence>
<dbReference type="InterPro" id="IPR004255">
    <property type="entry name" value="O-acyltransferase_WSD1_N"/>
</dbReference>
<comment type="caution">
    <text evidence="8">The sequence shown here is derived from an EMBL/GenBank/DDBJ whole genome shotgun (WGS) entry which is preliminary data.</text>
</comment>
<reference evidence="8 9" key="1">
    <citation type="submission" date="2018-08" db="EMBL/GenBank/DDBJ databases">
        <title>Sequencing the genomes of 1000 actinobacteria strains.</title>
        <authorList>
            <person name="Klenk H.-P."/>
        </authorList>
    </citation>
    <scope>NUCLEOTIDE SEQUENCE [LARGE SCALE GENOMIC DNA]</scope>
    <source>
        <strain evidence="8 9">DSM 22891</strain>
    </source>
</reference>
<dbReference type="Pfam" id="PF06925">
    <property type="entry name" value="MGDG_synth"/>
    <property type="match status" value="1"/>
</dbReference>
<dbReference type="GO" id="GO:0045017">
    <property type="term" value="P:glycerolipid biosynthetic process"/>
    <property type="evidence" value="ECO:0007669"/>
    <property type="project" value="InterPro"/>
</dbReference>
<evidence type="ECO:0000259" key="6">
    <source>
        <dbReference type="Pfam" id="PF06925"/>
    </source>
</evidence>
<accession>A0A3D9V8I3</accession>
<dbReference type="InterPro" id="IPR009695">
    <property type="entry name" value="Diacylglyc_glucosyltr_N"/>
</dbReference>
<dbReference type="RefSeq" id="WP_115851435.1">
    <property type="nucleotide sequence ID" value="NZ_QTUC01000001.1"/>
</dbReference>
<dbReference type="GO" id="GO:0016758">
    <property type="term" value="F:hexosyltransferase activity"/>
    <property type="evidence" value="ECO:0007669"/>
    <property type="project" value="InterPro"/>
</dbReference>
<dbReference type="PANTHER" id="PTHR43025">
    <property type="entry name" value="MONOGALACTOSYLDIACYLGLYCEROL SYNTHASE"/>
    <property type="match status" value="1"/>
</dbReference>
<evidence type="ECO:0000259" key="5">
    <source>
        <dbReference type="Pfam" id="PF03007"/>
    </source>
</evidence>
<dbReference type="OrthoDB" id="9810950at2"/>
<feature type="domain" description="Diacylglycerol glucosyltransferase N-terminal" evidence="6">
    <location>
        <begin position="27"/>
        <end position="170"/>
    </location>
</feature>
<dbReference type="InterPro" id="IPR009721">
    <property type="entry name" value="O-acyltransferase_WSD1_C"/>
</dbReference>
<feature type="compositionally biased region" description="Basic and acidic residues" evidence="4">
    <location>
        <begin position="568"/>
        <end position="584"/>
    </location>
</feature>